<keyword evidence="6" id="KW-0378">Hydrolase</keyword>
<dbReference type="GO" id="GO:0005634">
    <property type="term" value="C:nucleus"/>
    <property type="evidence" value="ECO:0007669"/>
    <property type="project" value="UniProtKB-SubCell"/>
</dbReference>
<feature type="domain" description="DDE Tnp4" evidence="8">
    <location>
        <begin position="182"/>
        <end position="345"/>
    </location>
</feature>
<evidence type="ECO:0000256" key="5">
    <source>
        <dbReference type="ARBA" id="ARBA00022723"/>
    </source>
</evidence>
<evidence type="ECO:0000256" key="4">
    <source>
        <dbReference type="ARBA" id="ARBA00022722"/>
    </source>
</evidence>
<dbReference type="GO" id="GO:0004518">
    <property type="term" value="F:nuclease activity"/>
    <property type="evidence" value="ECO:0007669"/>
    <property type="project" value="UniProtKB-KW"/>
</dbReference>
<dbReference type="EMBL" id="JBJKBG010000002">
    <property type="protein sequence ID" value="KAL3749792.1"/>
    <property type="molecule type" value="Genomic_DNA"/>
</dbReference>
<organism evidence="10 11">
    <name type="scientific">Eucalyptus globulus</name>
    <name type="common">Tasmanian blue gum</name>
    <dbReference type="NCBI Taxonomy" id="34317"/>
    <lineage>
        <taxon>Eukaryota</taxon>
        <taxon>Viridiplantae</taxon>
        <taxon>Streptophyta</taxon>
        <taxon>Embryophyta</taxon>
        <taxon>Tracheophyta</taxon>
        <taxon>Spermatophyta</taxon>
        <taxon>Magnoliopsida</taxon>
        <taxon>eudicotyledons</taxon>
        <taxon>Gunneridae</taxon>
        <taxon>Pentapetalae</taxon>
        <taxon>rosids</taxon>
        <taxon>malvids</taxon>
        <taxon>Myrtales</taxon>
        <taxon>Myrtaceae</taxon>
        <taxon>Myrtoideae</taxon>
        <taxon>Eucalypteae</taxon>
        <taxon>Eucalyptus</taxon>
    </lineage>
</organism>
<keyword evidence="5" id="KW-0479">Metal-binding</keyword>
<dbReference type="PANTHER" id="PTHR22930:SF221">
    <property type="entry name" value="NUCLEASE HARBI1"/>
    <property type="match status" value="1"/>
</dbReference>
<protein>
    <recommendedName>
        <fullName evidence="12">DDE Tnp4 domain-containing protein</fullName>
    </recommendedName>
</protein>
<evidence type="ECO:0000259" key="9">
    <source>
        <dbReference type="Pfam" id="PF26138"/>
    </source>
</evidence>
<sequence length="407" mass="47042">MEDESNNVSNEEVTAVEYEWYLDDFDIDIITAWLTLANLDMSLHTKEPIRDSKLSGAEWVREIVYGHSDRIYEAFRLERHVFLNLCDLMKARGWLEDTRYVKVDEQVGIFLYMVGHKNTNRDLCERFQRSGQTISKFFTLVLKAFLKLSKETIRPPSFDIVPEEILIDPNHARYFKGCIGAIDGTHVDASVPISKQIPFRGRKGTTTQNVMCACSFDMKFTFVYAGWEGSANDCRVLSAALETPRLQFPRPPPGKYYVVDSGYASLPGFLTPFKGERYHLNEYRGRTRRPRTAKELFNHKHSSLRNVIERSFGVLKNRFSILTHMPPFSIRKQVYIVIACCALHNYIRDQDKMDRNFALYGDPDYPLGSTEDEVVDDASHDEAAEMNMIRKDIANMMARDHNMQEIP</sequence>
<gene>
    <name evidence="10" type="ORF">ACJRO7_010850</name>
</gene>
<evidence type="ECO:0000313" key="11">
    <source>
        <dbReference type="Proteomes" id="UP001634007"/>
    </source>
</evidence>
<evidence type="ECO:0000256" key="3">
    <source>
        <dbReference type="ARBA" id="ARBA00006958"/>
    </source>
</evidence>
<dbReference type="InterPro" id="IPR027806">
    <property type="entry name" value="HARBI1_dom"/>
</dbReference>
<reference evidence="10 11" key="1">
    <citation type="submission" date="2024-11" db="EMBL/GenBank/DDBJ databases">
        <title>Chromosome-level genome assembly of Eucalyptus globulus Labill. provides insights into its genome evolution.</title>
        <authorList>
            <person name="Li X."/>
        </authorList>
    </citation>
    <scope>NUCLEOTIDE SEQUENCE [LARGE SCALE GENOMIC DNA]</scope>
    <source>
        <strain evidence="10">CL2024</strain>
        <tissue evidence="10">Fresh tender leaves</tissue>
    </source>
</reference>
<dbReference type="GO" id="GO:0046872">
    <property type="term" value="F:metal ion binding"/>
    <property type="evidence" value="ECO:0007669"/>
    <property type="project" value="UniProtKB-KW"/>
</dbReference>
<evidence type="ECO:0000256" key="2">
    <source>
        <dbReference type="ARBA" id="ARBA00004123"/>
    </source>
</evidence>
<dbReference type="InterPro" id="IPR045249">
    <property type="entry name" value="HARBI1-like"/>
</dbReference>
<proteinExistence type="inferred from homology"/>
<evidence type="ECO:0000313" key="10">
    <source>
        <dbReference type="EMBL" id="KAL3749792.1"/>
    </source>
</evidence>
<keyword evidence="7" id="KW-0539">Nucleus</keyword>
<dbReference type="Pfam" id="PF26138">
    <property type="entry name" value="DUF8040"/>
    <property type="match status" value="1"/>
</dbReference>
<dbReference type="PANTHER" id="PTHR22930">
    <property type="match status" value="1"/>
</dbReference>
<comment type="caution">
    <text evidence="10">The sequence shown here is derived from an EMBL/GenBank/DDBJ whole genome shotgun (WGS) entry which is preliminary data.</text>
</comment>
<dbReference type="AlphaFoldDB" id="A0ABD3LE62"/>
<accession>A0ABD3LE62</accession>
<evidence type="ECO:0000259" key="8">
    <source>
        <dbReference type="Pfam" id="PF13359"/>
    </source>
</evidence>
<feature type="domain" description="DUF8040" evidence="9">
    <location>
        <begin position="52"/>
        <end position="146"/>
    </location>
</feature>
<dbReference type="Proteomes" id="UP001634007">
    <property type="component" value="Unassembled WGS sequence"/>
</dbReference>
<keyword evidence="11" id="KW-1185">Reference proteome</keyword>
<comment type="cofactor">
    <cofactor evidence="1">
        <name>a divalent metal cation</name>
        <dbReference type="ChEBI" id="CHEBI:60240"/>
    </cofactor>
</comment>
<name>A0ABD3LE62_EUCGL</name>
<evidence type="ECO:0000256" key="7">
    <source>
        <dbReference type="ARBA" id="ARBA00023242"/>
    </source>
</evidence>
<evidence type="ECO:0008006" key="12">
    <source>
        <dbReference type="Google" id="ProtNLM"/>
    </source>
</evidence>
<keyword evidence="4" id="KW-0540">Nuclease</keyword>
<evidence type="ECO:0000256" key="6">
    <source>
        <dbReference type="ARBA" id="ARBA00022801"/>
    </source>
</evidence>
<evidence type="ECO:0000256" key="1">
    <source>
        <dbReference type="ARBA" id="ARBA00001968"/>
    </source>
</evidence>
<dbReference type="Pfam" id="PF13359">
    <property type="entry name" value="DDE_Tnp_4"/>
    <property type="match status" value="1"/>
</dbReference>
<comment type="subcellular location">
    <subcellularLocation>
        <location evidence="2">Nucleus</location>
    </subcellularLocation>
</comment>
<dbReference type="GO" id="GO:0016787">
    <property type="term" value="F:hydrolase activity"/>
    <property type="evidence" value="ECO:0007669"/>
    <property type="project" value="UniProtKB-KW"/>
</dbReference>
<dbReference type="InterPro" id="IPR058353">
    <property type="entry name" value="DUF8040"/>
</dbReference>
<comment type="similarity">
    <text evidence="3">Belongs to the HARBI1 family.</text>
</comment>